<accession>A0ABT4NV53</accession>
<dbReference type="InterPro" id="IPR051677">
    <property type="entry name" value="AfsR-DnrI-RedD_regulator"/>
</dbReference>
<dbReference type="RefSeq" id="WP_269635789.1">
    <property type="nucleotide sequence ID" value="NZ_JAPWHU010000015.1"/>
</dbReference>
<evidence type="ECO:0000256" key="3">
    <source>
        <dbReference type="ARBA" id="ARBA00023163"/>
    </source>
</evidence>
<dbReference type="Gene3D" id="1.25.40.10">
    <property type="entry name" value="Tetratricopeptide repeat domain"/>
    <property type="match status" value="1"/>
</dbReference>
<keyword evidence="3" id="KW-0804">Transcription</keyword>
<evidence type="ECO:0000313" key="6">
    <source>
        <dbReference type="EMBL" id="MCZ4632993.1"/>
    </source>
</evidence>
<dbReference type="SUPFAM" id="SSF48452">
    <property type="entry name" value="TPR-like"/>
    <property type="match status" value="1"/>
</dbReference>
<feature type="non-terminal residue" evidence="6">
    <location>
        <position position="1"/>
    </location>
</feature>
<dbReference type="Pfam" id="PF03704">
    <property type="entry name" value="BTAD"/>
    <property type="match status" value="1"/>
</dbReference>
<feature type="region of interest" description="Disordered" evidence="4">
    <location>
        <begin position="1"/>
        <end position="36"/>
    </location>
</feature>
<protein>
    <submittedName>
        <fullName evidence="6">BTAD domain-containing putative transcriptional regulator</fullName>
    </submittedName>
</protein>
<reference evidence="6 7" key="1">
    <citation type="submission" date="2022-12" db="EMBL/GenBank/DDBJ databases">
        <authorList>
            <person name="Abashina T."/>
            <person name="Solyanikova I."/>
            <person name="Delegan Y."/>
        </authorList>
    </citation>
    <scope>NUCLEOTIDE SEQUENCE [LARGE SCALE GENOMIC DNA]</scope>
    <source>
        <strain evidence="6 7">IPS92ro</strain>
    </source>
</reference>
<dbReference type="Proteomes" id="UP001301132">
    <property type="component" value="Unassembled WGS sequence"/>
</dbReference>
<evidence type="ECO:0000256" key="4">
    <source>
        <dbReference type="SAM" id="MobiDB-lite"/>
    </source>
</evidence>
<keyword evidence="1" id="KW-0902">Two-component regulatory system</keyword>
<keyword evidence="2" id="KW-0805">Transcription regulation</keyword>
<evidence type="ECO:0000256" key="1">
    <source>
        <dbReference type="ARBA" id="ARBA00023012"/>
    </source>
</evidence>
<evidence type="ECO:0000259" key="5">
    <source>
        <dbReference type="Pfam" id="PF03704"/>
    </source>
</evidence>
<sequence>RCGGGPCGGSTARAAREGGGGGEHSGNGGDAPPKTARAQVQIRVSRLRTLLGRATRPATIATRPSGKVLTTEPGTVDAVLFTGLVAGARRLGPEGRREEAVARLRTAAALWQGDCLSGLDPTAHGERARTTEVVRALSGISPCQVGSTDKQAELTC</sequence>
<keyword evidence="7" id="KW-1185">Reference proteome</keyword>
<comment type="caution">
    <text evidence="6">The sequence shown here is derived from an EMBL/GenBank/DDBJ whole genome shotgun (WGS) entry which is preliminary data.</text>
</comment>
<dbReference type="PANTHER" id="PTHR35807:SF1">
    <property type="entry name" value="TRANSCRIPTIONAL REGULATOR REDD"/>
    <property type="match status" value="1"/>
</dbReference>
<dbReference type="PANTHER" id="PTHR35807">
    <property type="entry name" value="TRANSCRIPTIONAL REGULATOR REDD-RELATED"/>
    <property type="match status" value="1"/>
</dbReference>
<proteinExistence type="predicted"/>
<name>A0ABT4NV53_9ACTN</name>
<evidence type="ECO:0000313" key="7">
    <source>
        <dbReference type="Proteomes" id="UP001301132"/>
    </source>
</evidence>
<evidence type="ECO:0000256" key="2">
    <source>
        <dbReference type="ARBA" id="ARBA00023015"/>
    </source>
</evidence>
<feature type="compositionally biased region" description="Gly residues" evidence="4">
    <location>
        <begin position="17"/>
        <end position="29"/>
    </location>
</feature>
<gene>
    <name evidence="6" type="ORF">O3S69_02815</name>
</gene>
<dbReference type="EMBL" id="JAPWHU010000015">
    <property type="protein sequence ID" value="MCZ4632993.1"/>
    <property type="molecule type" value="Genomic_DNA"/>
</dbReference>
<dbReference type="InterPro" id="IPR011990">
    <property type="entry name" value="TPR-like_helical_dom_sf"/>
</dbReference>
<dbReference type="InterPro" id="IPR005158">
    <property type="entry name" value="BTAD"/>
</dbReference>
<feature type="domain" description="Bacterial transcriptional activator" evidence="5">
    <location>
        <begin position="76"/>
        <end position="132"/>
    </location>
</feature>
<organism evidence="6 7">
    <name type="scientific">Streptomyces rubrogriseus</name>
    <dbReference type="NCBI Taxonomy" id="194673"/>
    <lineage>
        <taxon>Bacteria</taxon>
        <taxon>Bacillati</taxon>
        <taxon>Actinomycetota</taxon>
        <taxon>Actinomycetes</taxon>
        <taxon>Kitasatosporales</taxon>
        <taxon>Streptomycetaceae</taxon>
        <taxon>Streptomyces</taxon>
        <taxon>Streptomyces violaceoruber group</taxon>
    </lineage>
</organism>